<dbReference type="InterPro" id="IPR050090">
    <property type="entry name" value="Tyrosine_recombinase_XerCD"/>
</dbReference>
<dbReference type="Pfam" id="PF00589">
    <property type="entry name" value="Phage_integrase"/>
    <property type="match status" value="1"/>
</dbReference>
<evidence type="ECO:0000313" key="5">
    <source>
        <dbReference type="Proteomes" id="UP000244754"/>
    </source>
</evidence>
<sequence length="397" mass="44574">MATVGDIYYKKSTKRWAFMVNAGVDSTGKPQRREITSTRKDTIAKKRQQILRDLATGTYIPGTTPTLAAWWDHWCETIASQRVRPRVLANYRSYGRCHITPTIGGKKLDALTVDHIRALHAAMRENGASSRTVEAVHNTLHKALADAVREGKIAYNVCDRMDRPRVVSRQREALSAAEVKALLTTIDGEPPMWRARWLMALQLGARQAECLGLEWSRIVLTPGEEAVDISWQLQRVPWRHGRECGCDGTRSAARCPKREPDVREDFELRPCYLGMWFQRPKTSASIRLTPMTPALAQAMRAWREESTGEGLVFADSRGRPFTSRADTEAWRELCSRAGVSVVDLHSARHTMVTGLLEAGVDPEIIRQLVGHSTLVSTRHYLHVSQDAARAALDVWGS</sequence>
<accession>A0A2S0WGH7</accession>
<keyword evidence="2" id="KW-0238">DNA-binding</keyword>
<dbReference type="AlphaFoldDB" id="A0A2S0WGH7"/>
<proteinExistence type="predicted"/>
<dbReference type="Pfam" id="PF14659">
    <property type="entry name" value="Phage_int_SAM_3"/>
    <property type="match status" value="1"/>
</dbReference>
<name>A0A2S0WGH7_9CORY</name>
<keyword evidence="3" id="KW-0233">DNA recombination</keyword>
<evidence type="ECO:0000256" key="3">
    <source>
        <dbReference type="ARBA" id="ARBA00023172"/>
    </source>
</evidence>
<evidence type="ECO:0000313" key="4">
    <source>
        <dbReference type="EMBL" id="AWB84824.1"/>
    </source>
</evidence>
<evidence type="ECO:0000256" key="1">
    <source>
        <dbReference type="ARBA" id="ARBA00022908"/>
    </source>
</evidence>
<evidence type="ECO:0000256" key="2">
    <source>
        <dbReference type="ARBA" id="ARBA00023125"/>
    </source>
</evidence>
<protein>
    <submittedName>
        <fullName evidence="4">Uncharacterized protein</fullName>
    </submittedName>
</protein>
<dbReference type="GO" id="GO:0003677">
    <property type="term" value="F:DNA binding"/>
    <property type="evidence" value="ECO:0007669"/>
    <property type="project" value="UniProtKB-UniRule"/>
</dbReference>
<dbReference type="InterPro" id="IPR044068">
    <property type="entry name" value="CB"/>
</dbReference>
<gene>
    <name evidence="4" type="ORF">C3E79_10330</name>
</gene>
<dbReference type="Proteomes" id="UP000244754">
    <property type="component" value="Chromosome"/>
</dbReference>
<dbReference type="EMBL" id="CP026948">
    <property type="protein sequence ID" value="AWB84824.1"/>
    <property type="molecule type" value="Genomic_DNA"/>
</dbReference>
<dbReference type="InterPro" id="IPR010998">
    <property type="entry name" value="Integrase_recombinase_N"/>
</dbReference>
<organism evidence="4 5">
    <name type="scientific">Corynebacterium liangguodongii</name>
    <dbReference type="NCBI Taxonomy" id="2079535"/>
    <lineage>
        <taxon>Bacteria</taxon>
        <taxon>Bacillati</taxon>
        <taxon>Actinomycetota</taxon>
        <taxon>Actinomycetes</taxon>
        <taxon>Mycobacteriales</taxon>
        <taxon>Corynebacteriaceae</taxon>
        <taxon>Corynebacterium</taxon>
    </lineage>
</organism>
<keyword evidence="1" id="KW-0229">DNA integration</keyword>
<dbReference type="GO" id="GO:0015074">
    <property type="term" value="P:DNA integration"/>
    <property type="evidence" value="ECO:0007669"/>
    <property type="project" value="UniProtKB-KW"/>
</dbReference>
<dbReference type="GO" id="GO:0006310">
    <property type="term" value="P:DNA recombination"/>
    <property type="evidence" value="ECO:0007669"/>
    <property type="project" value="UniProtKB-KW"/>
</dbReference>
<dbReference type="PANTHER" id="PTHR30349">
    <property type="entry name" value="PHAGE INTEGRASE-RELATED"/>
    <property type="match status" value="1"/>
</dbReference>
<dbReference type="SUPFAM" id="SSF56349">
    <property type="entry name" value="DNA breaking-rejoining enzymes"/>
    <property type="match status" value="1"/>
</dbReference>
<dbReference type="CDD" id="cd01189">
    <property type="entry name" value="INT_ICEBs1_C_like"/>
    <property type="match status" value="1"/>
</dbReference>
<dbReference type="KEGG" id="clia:C3E79_10330"/>
<dbReference type="PANTHER" id="PTHR30349:SF91">
    <property type="entry name" value="INTA PROTEIN"/>
    <property type="match status" value="1"/>
</dbReference>
<dbReference type="InterPro" id="IPR011010">
    <property type="entry name" value="DNA_brk_join_enz"/>
</dbReference>
<dbReference type="RefSeq" id="WP_108404832.1">
    <property type="nucleotide sequence ID" value="NZ_CP026948.1"/>
</dbReference>
<reference evidence="5" key="1">
    <citation type="submission" date="2018-01" db="EMBL/GenBank/DDBJ databases">
        <authorList>
            <person name="Li J."/>
        </authorList>
    </citation>
    <scope>NUCLEOTIDE SEQUENCE [LARGE SCALE GENOMIC DNA]</scope>
    <source>
        <strain evidence="5">2184</strain>
    </source>
</reference>
<dbReference type="OrthoDB" id="4326943at2"/>
<dbReference type="InterPro" id="IPR004107">
    <property type="entry name" value="Integrase_SAM-like_N"/>
</dbReference>
<dbReference type="Gene3D" id="1.10.443.10">
    <property type="entry name" value="Intergrase catalytic core"/>
    <property type="match status" value="1"/>
</dbReference>
<dbReference type="Gene3D" id="1.10.150.130">
    <property type="match status" value="1"/>
</dbReference>
<dbReference type="PROSITE" id="PS51898">
    <property type="entry name" value="TYR_RECOMBINASE"/>
    <property type="match status" value="1"/>
</dbReference>
<dbReference type="InterPro" id="IPR002104">
    <property type="entry name" value="Integrase_catalytic"/>
</dbReference>
<dbReference type="PROSITE" id="PS51900">
    <property type="entry name" value="CB"/>
    <property type="match status" value="1"/>
</dbReference>
<keyword evidence="5" id="KW-1185">Reference proteome</keyword>
<dbReference type="InterPro" id="IPR013762">
    <property type="entry name" value="Integrase-like_cat_sf"/>
</dbReference>